<name>A0A1I9YKS6_9BURK</name>
<evidence type="ECO:0000313" key="1">
    <source>
        <dbReference type="EMBL" id="APA86909.2"/>
    </source>
</evidence>
<dbReference type="OrthoDB" id="8639745at2"/>
<proteinExistence type="predicted"/>
<accession>A0A1I9YKS6</accession>
<protein>
    <submittedName>
        <fullName evidence="1">Uncharacterized protein</fullName>
    </submittedName>
</protein>
<evidence type="ECO:0000313" key="2">
    <source>
        <dbReference type="Proteomes" id="UP000179860"/>
    </source>
</evidence>
<reference evidence="1" key="2">
    <citation type="submission" date="2021-06" db="EMBL/GenBank/DDBJ databases">
        <authorList>
            <person name="Rogers T.H."/>
            <person name="Ramsay J.P."/>
            <person name="Wang P."/>
            <person name="Terpolilli J."/>
        </authorList>
    </citation>
    <scope>NUCLEOTIDE SEQUENCE [LARGE SCALE GENOMIC DNA]</scope>
    <source>
        <strain evidence="1">WSM5005</strain>
    </source>
</reference>
<gene>
    <name evidence="1" type="ORF">BJG93_04700</name>
</gene>
<organism evidence="1 2">
    <name type="scientific">Paraburkholderia sprentiae WSM5005</name>
    <dbReference type="NCBI Taxonomy" id="754502"/>
    <lineage>
        <taxon>Bacteria</taxon>
        <taxon>Pseudomonadati</taxon>
        <taxon>Pseudomonadota</taxon>
        <taxon>Betaproteobacteria</taxon>
        <taxon>Burkholderiales</taxon>
        <taxon>Burkholderiaceae</taxon>
        <taxon>Paraburkholderia</taxon>
    </lineage>
</organism>
<dbReference type="AlphaFoldDB" id="A0A1I9YKS6"/>
<dbReference type="EMBL" id="CP017561">
    <property type="protein sequence ID" value="APA86909.2"/>
    <property type="molecule type" value="Genomic_DNA"/>
</dbReference>
<reference evidence="1" key="1">
    <citation type="submission" date="2016-09" db="EMBL/GenBank/DDBJ databases">
        <title>The Complete Genome of Burkholderia sprentiae wsm5005.</title>
        <authorList>
            <person name="De Meyer S."/>
            <person name="Wang P."/>
            <person name="Terpolilli J."/>
        </authorList>
    </citation>
    <scope>NUCLEOTIDE SEQUENCE [LARGE SCALE GENOMIC DNA]</scope>
    <source>
        <strain evidence="1">WSM5005</strain>
    </source>
</reference>
<keyword evidence="2" id="KW-1185">Reference proteome</keyword>
<dbReference type="Proteomes" id="UP000179860">
    <property type="component" value="Chromosome 1"/>
</dbReference>
<dbReference type="KEGG" id="pspw:BJG93_04700"/>
<sequence>MLVGFIFVGWIAHDLHSDPRWKWHAGTGKLPHEVVHEFMDMAYAQGHGSEAYKEYFSAKAIDTAPQTVDHRDGEPIPDHVKKVIVEGFDVAVYHTIGAARGQAAQDVVDVFQLDGSGWIIRRDRLTAPVQEQAANTEVAAQKQASK</sequence>